<evidence type="ECO:0000259" key="13">
    <source>
        <dbReference type="Pfam" id="PF01756"/>
    </source>
</evidence>
<dbReference type="AlphaFoldDB" id="A0A9W7DGB3"/>
<evidence type="ECO:0000256" key="12">
    <source>
        <dbReference type="ARBA" id="ARBA00023140"/>
    </source>
</evidence>
<comment type="similarity">
    <text evidence="5">Belongs to the acyl-CoA oxidase family.</text>
</comment>
<comment type="subcellular location">
    <subcellularLocation>
        <location evidence="3">Peroxisome</location>
    </subcellularLocation>
</comment>
<dbReference type="Pfam" id="PF01756">
    <property type="entry name" value="ACOX"/>
    <property type="match status" value="1"/>
</dbReference>
<feature type="domain" description="Acyl-CoA oxidase C-terminal" evidence="13">
    <location>
        <begin position="199"/>
        <end position="373"/>
    </location>
</feature>
<dbReference type="InterPro" id="IPR055060">
    <property type="entry name" value="ACOX_C_alpha1"/>
</dbReference>
<keyword evidence="8" id="KW-0274">FAD</keyword>
<organism evidence="15 16">
    <name type="scientific">Ambrosiozyma monospora</name>
    <name type="common">Yeast</name>
    <name type="synonym">Endomycopsis monosporus</name>
    <dbReference type="NCBI Taxonomy" id="43982"/>
    <lineage>
        <taxon>Eukaryota</taxon>
        <taxon>Fungi</taxon>
        <taxon>Dikarya</taxon>
        <taxon>Ascomycota</taxon>
        <taxon>Saccharomycotina</taxon>
        <taxon>Pichiomycetes</taxon>
        <taxon>Pichiales</taxon>
        <taxon>Pichiaceae</taxon>
        <taxon>Ambrosiozyma</taxon>
    </lineage>
</organism>
<dbReference type="GO" id="GO:0005504">
    <property type="term" value="F:fatty acid binding"/>
    <property type="evidence" value="ECO:0007669"/>
    <property type="project" value="TreeGrafter"/>
</dbReference>
<evidence type="ECO:0000256" key="5">
    <source>
        <dbReference type="ARBA" id="ARBA00006288"/>
    </source>
</evidence>
<keyword evidence="10" id="KW-0560">Oxidoreductase</keyword>
<protein>
    <recommendedName>
        <fullName evidence="6">acyl-CoA oxidase</fullName>
        <ecNumber evidence="6">1.3.3.6</ecNumber>
    </recommendedName>
</protein>
<accession>A0A9W7DGB3</accession>
<dbReference type="InterPro" id="IPR036250">
    <property type="entry name" value="AcylCo_DH-like_C"/>
</dbReference>
<dbReference type="SUPFAM" id="SSF47203">
    <property type="entry name" value="Acyl-CoA dehydrogenase C-terminal domain-like"/>
    <property type="match status" value="2"/>
</dbReference>
<evidence type="ECO:0000256" key="8">
    <source>
        <dbReference type="ARBA" id="ARBA00022827"/>
    </source>
</evidence>
<evidence type="ECO:0000313" key="16">
    <source>
        <dbReference type="Proteomes" id="UP001165063"/>
    </source>
</evidence>
<keyword evidence="11" id="KW-0443">Lipid metabolism</keyword>
<dbReference type="EMBL" id="BSXU01001456">
    <property type="protein sequence ID" value="GMG27608.1"/>
    <property type="molecule type" value="Genomic_DNA"/>
</dbReference>
<evidence type="ECO:0000256" key="10">
    <source>
        <dbReference type="ARBA" id="ARBA00023002"/>
    </source>
</evidence>
<dbReference type="OrthoDB" id="538336at2759"/>
<dbReference type="EC" id="1.3.3.6" evidence="6"/>
<evidence type="ECO:0000256" key="9">
    <source>
        <dbReference type="ARBA" id="ARBA00022832"/>
    </source>
</evidence>
<dbReference type="GO" id="GO:0003997">
    <property type="term" value="F:acyl-CoA oxidase activity"/>
    <property type="evidence" value="ECO:0007669"/>
    <property type="project" value="UniProtKB-EC"/>
</dbReference>
<proteinExistence type="inferred from homology"/>
<evidence type="ECO:0000259" key="14">
    <source>
        <dbReference type="Pfam" id="PF22924"/>
    </source>
</evidence>
<evidence type="ECO:0000256" key="3">
    <source>
        <dbReference type="ARBA" id="ARBA00004275"/>
    </source>
</evidence>
<keyword evidence="7" id="KW-0285">Flavoprotein</keyword>
<dbReference type="GO" id="GO:0055088">
    <property type="term" value="P:lipid homeostasis"/>
    <property type="evidence" value="ECO:0007669"/>
    <property type="project" value="TreeGrafter"/>
</dbReference>
<evidence type="ECO:0000256" key="2">
    <source>
        <dbReference type="ARBA" id="ARBA00001974"/>
    </source>
</evidence>
<dbReference type="GO" id="GO:0005777">
    <property type="term" value="C:peroxisome"/>
    <property type="evidence" value="ECO:0007669"/>
    <property type="project" value="UniProtKB-SubCell"/>
</dbReference>
<dbReference type="GO" id="GO:0071949">
    <property type="term" value="F:FAD binding"/>
    <property type="evidence" value="ECO:0007669"/>
    <property type="project" value="InterPro"/>
</dbReference>
<comment type="cofactor">
    <cofactor evidence="2">
        <name>FAD</name>
        <dbReference type="ChEBI" id="CHEBI:57692"/>
    </cofactor>
</comment>
<name>A0A9W7DGB3_AMBMO</name>
<comment type="pathway">
    <text evidence="4">Lipid metabolism; peroxisomal fatty acid beta-oxidation.</text>
</comment>
<comment type="catalytic activity">
    <reaction evidence="1">
        <text>a 2,3-saturated acyl-CoA + O2 = a (2E)-enoyl-CoA + H2O2</text>
        <dbReference type="Rhea" id="RHEA:38959"/>
        <dbReference type="ChEBI" id="CHEBI:15379"/>
        <dbReference type="ChEBI" id="CHEBI:16240"/>
        <dbReference type="ChEBI" id="CHEBI:58856"/>
        <dbReference type="ChEBI" id="CHEBI:65111"/>
        <dbReference type="EC" id="1.3.3.6"/>
    </reaction>
</comment>
<evidence type="ECO:0000256" key="7">
    <source>
        <dbReference type="ARBA" id="ARBA00022630"/>
    </source>
</evidence>
<keyword evidence="12" id="KW-0576">Peroxisome</keyword>
<dbReference type="Gene3D" id="1.20.140.10">
    <property type="entry name" value="Butyryl-CoA Dehydrogenase, subunit A, domain 3"/>
    <property type="match status" value="2"/>
</dbReference>
<keyword evidence="16" id="KW-1185">Reference proteome</keyword>
<reference evidence="15" key="1">
    <citation type="submission" date="2023-04" db="EMBL/GenBank/DDBJ databases">
        <title>Ambrosiozyma monospora NBRC 1965.</title>
        <authorList>
            <person name="Ichikawa N."/>
            <person name="Sato H."/>
            <person name="Tonouchi N."/>
        </authorList>
    </citation>
    <scope>NUCLEOTIDE SEQUENCE</scope>
    <source>
        <strain evidence="15">NBRC 1965</strain>
    </source>
</reference>
<gene>
    <name evidence="15" type="ORF">Amon01_000345900</name>
</gene>
<evidence type="ECO:0000313" key="15">
    <source>
        <dbReference type="EMBL" id="GMG27608.1"/>
    </source>
</evidence>
<dbReference type="FunFam" id="1.20.140.10:FF:000015">
    <property type="entry name" value="Acyl-coenzyme A oxidase"/>
    <property type="match status" value="1"/>
</dbReference>
<keyword evidence="9" id="KW-0276">Fatty acid metabolism</keyword>
<sequence length="395" mass="44198">MVTDSWRTSERFITIALRYAVGRRQFQKKKGDGAENQLINYNLHQRRLIPYLAWTYAMSVASHEIQRVYKETLDNLDEGVDTQDFEKLKSGIDQLKNLFGDSASLKSTCTWTCLSLIEECRQSCGGHGYSAYAGFAKGFEDHAVQCTWEGDNNVLAQNSGRITIQKIKAGPKAFKGSYGFLAGAFKDGEVLQNEKSLNDLQQLLTAFNSVILRIGTDSLSKLDRLGNDWDAIAAEKLVLSKLYAIRYMLGHWVARLDTLCSDCGGVDEYLVKLAKIFALSNIETFASWFLTTGVLSNTTCKKTSEVLDSLLLEVRPHVIGLTDSFKFSDYFINSVLGAHNGDVYNNYLKTVKLHNDPTSTKAPYDGALQNLLNRGDVDAREKFERSEAVLKKLSN</sequence>
<evidence type="ECO:0000256" key="1">
    <source>
        <dbReference type="ARBA" id="ARBA00001201"/>
    </source>
</evidence>
<evidence type="ECO:0000256" key="6">
    <source>
        <dbReference type="ARBA" id="ARBA00012870"/>
    </source>
</evidence>
<dbReference type="PANTHER" id="PTHR10909:SF352">
    <property type="entry name" value="ACYL-COENZYME A OXIDASE-LIKE PROTEIN"/>
    <property type="match status" value="1"/>
</dbReference>
<evidence type="ECO:0000256" key="4">
    <source>
        <dbReference type="ARBA" id="ARBA00004846"/>
    </source>
</evidence>
<dbReference type="InterPro" id="IPR002655">
    <property type="entry name" value="Acyl-CoA_oxidase_C"/>
</dbReference>
<evidence type="ECO:0000256" key="11">
    <source>
        <dbReference type="ARBA" id="ARBA00023098"/>
    </source>
</evidence>
<dbReference type="Proteomes" id="UP001165063">
    <property type="component" value="Unassembled WGS sequence"/>
</dbReference>
<dbReference type="Pfam" id="PF22924">
    <property type="entry name" value="ACOX_C_alpha1"/>
    <property type="match status" value="1"/>
</dbReference>
<dbReference type="InterPro" id="IPR012258">
    <property type="entry name" value="Acyl-CoA_oxidase"/>
</dbReference>
<comment type="caution">
    <text evidence="15">The sequence shown here is derived from an EMBL/GenBank/DDBJ whole genome shotgun (WGS) entry which is preliminary data.</text>
</comment>
<feature type="domain" description="Acyl-CoA oxidase C-alpha1" evidence="14">
    <location>
        <begin position="1"/>
        <end position="162"/>
    </location>
</feature>
<dbReference type="PANTHER" id="PTHR10909">
    <property type="entry name" value="ELECTRON TRANSPORT OXIDOREDUCTASE"/>
    <property type="match status" value="1"/>
</dbReference>
<dbReference type="GO" id="GO:0033540">
    <property type="term" value="P:fatty acid beta-oxidation using acyl-CoA oxidase"/>
    <property type="evidence" value="ECO:0007669"/>
    <property type="project" value="TreeGrafter"/>
</dbReference>